<evidence type="ECO:0000256" key="4">
    <source>
        <dbReference type="ARBA" id="ARBA00022574"/>
    </source>
</evidence>
<evidence type="ECO:0000256" key="2">
    <source>
        <dbReference type="ARBA" id="ARBA00009639"/>
    </source>
</evidence>
<dbReference type="GO" id="GO:0031087">
    <property type="term" value="P:deadenylation-independent decapping of nuclear-transcribed mRNA"/>
    <property type="evidence" value="ECO:0007669"/>
    <property type="project" value="InterPro"/>
</dbReference>
<feature type="compositionally biased region" description="Polar residues" evidence="6">
    <location>
        <begin position="267"/>
        <end position="278"/>
    </location>
</feature>
<dbReference type="InterPro" id="IPR015943">
    <property type="entry name" value="WD40/YVTN_repeat-like_dom_sf"/>
</dbReference>
<dbReference type="PANTHER" id="PTHR15598:SF5">
    <property type="entry name" value="ENHANCER OF MRNA-DECAPPING PROTEIN 4"/>
    <property type="match status" value="1"/>
</dbReference>
<evidence type="ECO:0000256" key="1">
    <source>
        <dbReference type="ARBA" id="ARBA00004201"/>
    </source>
</evidence>
<feature type="compositionally biased region" description="Polar residues" evidence="6">
    <location>
        <begin position="71"/>
        <end position="92"/>
    </location>
</feature>
<evidence type="ECO:0000313" key="9">
    <source>
        <dbReference type="Proteomes" id="UP001187682"/>
    </source>
</evidence>
<comment type="similarity">
    <text evidence="2">Belongs to the WD repeat EDC4 family.</text>
</comment>
<feature type="domain" description="EDC4-like protein pdc1 beta-propeller" evidence="7">
    <location>
        <begin position="499"/>
        <end position="844"/>
    </location>
</feature>
<feature type="compositionally biased region" description="Basic residues" evidence="6">
    <location>
        <begin position="1351"/>
        <end position="1372"/>
    </location>
</feature>
<protein>
    <submittedName>
        <fullName evidence="8">Related to MUC1 Extracellular alpha-1,4-glucan glucosidase</fullName>
    </submittedName>
</protein>
<evidence type="ECO:0000313" key="8">
    <source>
        <dbReference type="EMBL" id="SPO03508.1"/>
    </source>
</evidence>
<feature type="compositionally biased region" description="Basic and acidic residues" evidence="6">
    <location>
        <begin position="312"/>
        <end position="321"/>
    </location>
</feature>
<dbReference type="GO" id="GO:0000932">
    <property type="term" value="C:P-body"/>
    <property type="evidence" value="ECO:0007669"/>
    <property type="project" value="UniProtKB-SubCell"/>
</dbReference>
<dbReference type="FunFam" id="2.130.10.10:FF:000817">
    <property type="entry name" value="WGS project CABT00000000 data, contig 2.15"/>
    <property type="match status" value="1"/>
</dbReference>
<keyword evidence="5" id="KW-0677">Repeat</keyword>
<dbReference type="SUPFAM" id="SSF50978">
    <property type="entry name" value="WD40 repeat-like"/>
    <property type="match status" value="1"/>
</dbReference>
<name>A0AAE8SWA7_9PEZI</name>
<evidence type="ECO:0000256" key="6">
    <source>
        <dbReference type="SAM" id="MobiDB-lite"/>
    </source>
</evidence>
<evidence type="ECO:0000259" key="7">
    <source>
        <dbReference type="Pfam" id="PF24106"/>
    </source>
</evidence>
<dbReference type="Pfam" id="PF24106">
    <property type="entry name" value="Beta-prop_EDC4L"/>
    <property type="match status" value="1"/>
</dbReference>
<gene>
    <name evidence="8" type="ORF">DNG_06191</name>
</gene>
<evidence type="ECO:0000256" key="3">
    <source>
        <dbReference type="ARBA" id="ARBA00022490"/>
    </source>
</evidence>
<evidence type="ECO:0000256" key="5">
    <source>
        <dbReference type="ARBA" id="ARBA00022737"/>
    </source>
</evidence>
<proteinExistence type="inferred from homology"/>
<dbReference type="InterPro" id="IPR045152">
    <property type="entry name" value="EDC4-like"/>
</dbReference>
<feature type="compositionally biased region" description="Low complexity" evidence="6">
    <location>
        <begin position="113"/>
        <end position="127"/>
    </location>
</feature>
<feature type="compositionally biased region" description="Basic and acidic residues" evidence="6">
    <location>
        <begin position="364"/>
        <end position="416"/>
    </location>
</feature>
<organism evidence="8 9">
    <name type="scientific">Cephalotrichum gorgonifer</name>
    <dbReference type="NCBI Taxonomy" id="2041049"/>
    <lineage>
        <taxon>Eukaryota</taxon>
        <taxon>Fungi</taxon>
        <taxon>Dikarya</taxon>
        <taxon>Ascomycota</taxon>
        <taxon>Pezizomycotina</taxon>
        <taxon>Sordariomycetes</taxon>
        <taxon>Hypocreomycetidae</taxon>
        <taxon>Microascales</taxon>
        <taxon>Microascaceae</taxon>
        <taxon>Cephalotrichum</taxon>
    </lineage>
</organism>
<feature type="compositionally biased region" description="Low complexity" evidence="6">
    <location>
        <begin position="1018"/>
        <end position="1030"/>
    </location>
</feature>
<dbReference type="EMBL" id="ONZQ02000008">
    <property type="protein sequence ID" value="SPO03508.1"/>
    <property type="molecule type" value="Genomic_DNA"/>
</dbReference>
<dbReference type="Gene3D" id="2.130.10.10">
    <property type="entry name" value="YVTN repeat-like/Quinoprotein amine dehydrogenase"/>
    <property type="match status" value="1"/>
</dbReference>
<feature type="compositionally biased region" description="Low complexity" evidence="6">
    <location>
        <begin position="1043"/>
        <end position="1059"/>
    </location>
</feature>
<keyword evidence="9" id="KW-1185">Reference proteome</keyword>
<feature type="region of interest" description="Disordered" evidence="6">
    <location>
        <begin position="962"/>
        <end position="1093"/>
    </location>
</feature>
<feature type="region of interest" description="Disordered" evidence="6">
    <location>
        <begin position="1318"/>
        <end position="1394"/>
    </location>
</feature>
<dbReference type="InterPro" id="IPR055393">
    <property type="entry name" value="Beta-prop_EDC4L"/>
</dbReference>
<feature type="compositionally biased region" description="Low complexity" evidence="6">
    <location>
        <begin position="141"/>
        <end position="152"/>
    </location>
</feature>
<feature type="compositionally biased region" description="Pro residues" evidence="6">
    <location>
        <begin position="1"/>
        <end position="13"/>
    </location>
</feature>
<comment type="subcellular location">
    <subcellularLocation>
        <location evidence="1">Cytoplasm</location>
        <location evidence="1">P-body</location>
    </subcellularLocation>
</comment>
<feature type="compositionally biased region" description="Polar residues" evidence="6">
    <location>
        <begin position="155"/>
        <end position="176"/>
    </location>
</feature>
<reference evidence="8" key="1">
    <citation type="submission" date="2018-03" db="EMBL/GenBank/DDBJ databases">
        <authorList>
            <person name="Guldener U."/>
        </authorList>
    </citation>
    <scope>NUCLEOTIDE SEQUENCE</scope>
</reference>
<keyword evidence="3" id="KW-0963">Cytoplasm</keyword>
<feature type="region of interest" description="Disordered" evidence="6">
    <location>
        <begin position="1"/>
        <end position="441"/>
    </location>
</feature>
<keyword evidence="4" id="KW-0853">WD repeat</keyword>
<dbReference type="InterPro" id="IPR036322">
    <property type="entry name" value="WD40_repeat_dom_sf"/>
</dbReference>
<dbReference type="Proteomes" id="UP001187682">
    <property type="component" value="Unassembled WGS sequence"/>
</dbReference>
<dbReference type="PANTHER" id="PTHR15598">
    <property type="entry name" value="ENHANCER OF MRNA-DECAPPING PROTEIN 4"/>
    <property type="match status" value="1"/>
</dbReference>
<sequence>MVSPFLPPAPTPPVNNHSSSHAIAASRERNAGLLNLLKFSGGGQTSQGPPSHAEPQQQHDASPGHHHQIPGPSSSYIPHQTQVGLPSSQQETPLEHEEPHNFSTSRHPPLLAPAPSSADPSGLLAALMRGMRDTEDDSQDQHPAGHAQAAPPTFDHSSPPSNTRAYLLNLLNQPKPSQDDQQYRAENQSSNLTPQSGELSDPARAIPPVGMNYGQVAEMSAYEPEPRGEIQRIPSYHSYNSHESHGPAANAAYPPSNRGSGMEWPGYNQSPELQHSGQGSYGHPHADFQSGAAPYQILKKSLPSESPAGSQERAEDYRQLHDSPGLAQEHASRKTDYAPSADDTLVERPPGSAESYPNTAVPDNVKESSLDEVSHDVLESTSRESPAERLAEDAKAKAEIAKDFAESLDASAKRSPDFSSKYPNRDENSDSQDQYGDLEEEDARNVTDKLQAVADSWDSADAEDVFVADDPSPPPITVFNFPMQPWISIAVSAPEEEERPEFREGAIMDIARLKKDFDQIDRNLYTASQHCMAYGMSKAGGMHVIRQDDGKDVKVFSNTKDRIFNISMSVTPQDHVGLHREAIMGTGVSGTVYWVQILEGEKDHIDDAHPEQHGFALPPLSSQDGDTSGGVLKTRARVSSCHPEFFAVGRGKSITIVWPHFVMQEKLFKAGNDRVVDAEKLAKHCSLKINTGKAGKDFTFSQDDSVIVSLDKSGRVKFWDVRDLTAASEDSDPNNPVPAHTSLEIKDPIMTLASTPEGEKAWPTSVLLLDKIKPYQKRCALRYMIVGMKQNHTLQLWDLALGKPVQEFNLPHSKESDAVCSVAYNPASGMIVVGHPTRNSIYMAHLSAPRYTFKNISQAEYILRLGAKDITIPSPESTAVISGMREYSFANKGILRSLDMLSNPAMPQDGEEPTLFELYTMHSKGVACVLVRQAELGWSKDNKVVNGIDAVKTGVITVTPLKPLGPQPVDDAFQNNKQAARPGKDTVTPVLLQQDESPRKGTEPASPVKIQTRKDAETATTTPATPSAAPEKTEKKGRKGKKAAAAAAQAAADAQANGATPSNGGKGNAAAAKGGDSGRGSAGSQRAAGPSISQEAIESTIKSMEGRLHASISGVVDSAFSGLSKTVLAREADFDSRQLKLLDVVSDVLNQNVQGVLGDIISKQFSGSVIPSIAEATSRAAADQVGTKAAQIVQKELNKALPAIGEKVLLNDALVDALCDRIGASVAARVQDEVMHNLTSNLVPTITNVTIQTSHRVAGEVQQQYQEELDRLEASRRADANKIDQLFALVTRLSDTVSTMAAAQSQFQGEFLKLQQQSAADREHARQGPVASVSATESPYQMHQAVEAPQHHHHPQQQHHHHHHPQQQHHQQHQLPQVPHDSPGGQGVSSAEEELGRQINLINQSVRERRMEEAIIRWLQSGHEDEIFTRYWSNLSPVYLRDLPPLVLLSVATTVSQHLETALARQKTAWLEMSVHCLLNNVPTFDQQVREVTPNIMKLVISRSETMLMRVSSKDTLDPLLKNLSQLISTAKRILEATTNGSPY</sequence>
<feature type="compositionally biased region" description="Polar residues" evidence="6">
    <location>
        <begin position="184"/>
        <end position="198"/>
    </location>
</feature>
<comment type="caution">
    <text evidence="8">The sequence shown here is derived from an EMBL/GenBank/DDBJ whole genome shotgun (WGS) entry which is preliminary data.</text>
</comment>
<accession>A0AAE8SWA7</accession>